<dbReference type="InterPro" id="IPR011047">
    <property type="entry name" value="Quinoprotein_ADH-like_sf"/>
</dbReference>
<evidence type="ECO:0000256" key="8">
    <source>
        <dbReference type="ARBA" id="ARBA00022989"/>
    </source>
</evidence>
<keyword evidence="8" id="KW-1133">Transmembrane helix</keyword>
<dbReference type="STRING" id="448386.A0A2V3IXB8"/>
<sequence>MVYYGISFVHNIIGISDLLPIGVGKAKRAHSMKSTELLTPFFFFLSYVISVSVCASWSRTGIGRVVWVSSLDHGIDSNVFVLTAKSTLASLHVSNGSIVWRSPYPISDDEPHPIAVTSAGSALVISFSDNRIRACLKNGSVQWEIRSCELLRATNEFIVVRSCESGEEAYTRLSNGEYFHPADKNSASSVAVDRIQLNQENERVWDFNGLALVSHPDGRFEAHKESEILWSRDEGFAHPTDVALYSHSDFSVLVFLSELGFMAGLDATKPENVIWRETVQTNCRLVQGHAEIAVVTCITGKDTTVLAVRSWSGEEVLRKSVSNFKVWRAEVENECHTSICVQLSDYLGASHIVSNINNTQETVDDAIQLRYEVGGTKISAIDKKSVLWQINAVPSSRIVLVVYENRHPSEHSLFPPAVRVTGDRRVLFKDTNPNLILILSYDERKKKMYAMLVDGSSGVTHQLVEHPNSGPAAIGVKGDGWFVYTTWNIGLMAYESNIVDLYRQPEIHASWVQERLRQNIIEYLTIFKGLSPWNEEKLYMSNSCSFISKCEVDEKPVGDGRPHVVRSSAILTQTVVAMTTTSTKLGITERSPLFVLDSGQITLVPKKLLDARRPRDTNPAYGAEYLKTYNPLLSLRPTSYDNTFLENGIPVAGIRSISCAPHPSRESPSQVVIAGLDLLYTHVHPIGKFDSLSSDFNHSTIVLMIAGLLISYMYSEGLLRKLSLSRSW</sequence>
<keyword evidence="7" id="KW-0256">Endoplasmic reticulum</keyword>
<comment type="subcellular location">
    <subcellularLocation>
        <location evidence="1">Endoplasmic reticulum membrane</location>
        <topology evidence="1">Single-pass type I membrane protein</topology>
    </subcellularLocation>
</comment>
<keyword evidence="10" id="KW-0325">Glycoprotein</keyword>
<dbReference type="SUPFAM" id="SSF50998">
    <property type="entry name" value="Quinoprotein alcohol dehydrogenase-like"/>
    <property type="match status" value="1"/>
</dbReference>
<evidence type="ECO:0000313" key="12">
    <source>
        <dbReference type="EMBL" id="PXF46337.1"/>
    </source>
</evidence>
<dbReference type="InterPro" id="IPR026895">
    <property type="entry name" value="EMC1"/>
</dbReference>
<comment type="caution">
    <text evidence="12">The sequence shown here is derived from an EMBL/GenBank/DDBJ whole genome shotgun (WGS) entry which is preliminary data.</text>
</comment>
<dbReference type="PANTHER" id="PTHR21573">
    <property type="entry name" value="ER MEMBRANE PROTEIN COMPLEX SUBUNIT 1"/>
    <property type="match status" value="1"/>
</dbReference>
<keyword evidence="6" id="KW-0732">Signal</keyword>
<evidence type="ECO:0000256" key="2">
    <source>
        <dbReference type="ARBA" id="ARBA00007904"/>
    </source>
</evidence>
<dbReference type="Pfam" id="PF07774">
    <property type="entry name" value="EMC1_C"/>
    <property type="match status" value="1"/>
</dbReference>
<keyword evidence="9" id="KW-0472">Membrane</keyword>
<feature type="domain" description="ER membrane protein complex subunit 1 C-terminal" evidence="11">
    <location>
        <begin position="479"/>
        <end position="728"/>
    </location>
</feature>
<dbReference type="PANTHER" id="PTHR21573:SF0">
    <property type="entry name" value="ER MEMBRANE PROTEIN COMPLEX SUBUNIT 1"/>
    <property type="match status" value="1"/>
</dbReference>
<comment type="subunit">
    <text evidence="3">Component of the ER membrane protein complex (EMC).</text>
</comment>
<evidence type="ECO:0000256" key="6">
    <source>
        <dbReference type="ARBA" id="ARBA00022729"/>
    </source>
</evidence>
<evidence type="ECO:0000256" key="7">
    <source>
        <dbReference type="ARBA" id="ARBA00022824"/>
    </source>
</evidence>
<protein>
    <recommendedName>
        <fullName evidence="4">ER membrane protein complex subunit 1</fullName>
    </recommendedName>
</protein>
<accession>A0A2V3IXB8</accession>
<evidence type="ECO:0000313" key="13">
    <source>
        <dbReference type="Proteomes" id="UP000247409"/>
    </source>
</evidence>
<dbReference type="Proteomes" id="UP000247409">
    <property type="component" value="Unassembled WGS sequence"/>
</dbReference>
<comment type="similarity">
    <text evidence="2">Belongs to the EMC1 family.</text>
</comment>
<gene>
    <name evidence="12" type="ORF">BWQ96_03836</name>
</gene>
<keyword evidence="13" id="KW-1185">Reference proteome</keyword>
<evidence type="ECO:0000256" key="3">
    <source>
        <dbReference type="ARBA" id="ARBA00011276"/>
    </source>
</evidence>
<evidence type="ECO:0000256" key="10">
    <source>
        <dbReference type="ARBA" id="ARBA00023180"/>
    </source>
</evidence>
<evidence type="ECO:0000256" key="5">
    <source>
        <dbReference type="ARBA" id="ARBA00022692"/>
    </source>
</evidence>
<dbReference type="InterPro" id="IPR015943">
    <property type="entry name" value="WD40/YVTN_repeat-like_dom_sf"/>
</dbReference>
<dbReference type="InterPro" id="IPR011678">
    <property type="entry name" value="EMC1_C"/>
</dbReference>
<name>A0A2V3IXB8_9FLOR</name>
<evidence type="ECO:0000259" key="11">
    <source>
        <dbReference type="Pfam" id="PF07774"/>
    </source>
</evidence>
<dbReference type="AlphaFoldDB" id="A0A2V3IXB8"/>
<evidence type="ECO:0000256" key="9">
    <source>
        <dbReference type="ARBA" id="ARBA00023136"/>
    </source>
</evidence>
<proteinExistence type="inferred from homology"/>
<evidence type="ECO:0000256" key="1">
    <source>
        <dbReference type="ARBA" id="ARBA00004115"/>
    </source>
</evidence>
<organism evidence="12 13">
    <name type="scientific">Gracilariopsis chorda</name>
    <dbReference type="NCBI Taxonomy" id="448386"/>
    <lineage>
        <taxon>Eukaryota</taxon>
        <taxon>Rhodophyta</taxon>
        <taxon>Florideophyceae</taxon>
        <taxon>Rhodymeniophycidae</taxon>
        <taxon>Gracilariales</taxon>
        <taxon>Gracilariaceae</taxon>
        <taxon>Gracilariopsis</taxon>
    </lineage>
</organism>
<dbReference type="GO" id="GO:0072546">
    <property type="term" value="C:EMC complex"/>
    <property type="evidence" value="ECO:0007669"/>
    <property type="project" value="InterPro"/>
</dbReference>
<reference evidence="12 13" key="1">
    <citation type="journal article" date="2018" name="Mol. Biol. Evol.">
        <title>Analysis of the draft genome of the red seaweed Gracilariopsis chorda provides insights into genome size evolution in Rhodophyta.</title>
        <authorList>
            <person name="Lee J."/>
            <person name="Yang E.C."/>
            <person name="Graf L."/>
            <person name="Yang J.H."/>
            <person name="Qiu H."/>
            <person name="Zel Zion U."/>
            <person name="Chan C.X."/>
            <person name="Stephens T.G."/>
            <person name="Weber A.P.M."/>
            <person name="Boo G.H."/>
            <person name="Boo S.M."/>
            <person name="Kim K.M."/>
            <person name="Shin Y."/>
            <person name="Jung M."/>
            <person name="Lee S.J."/>
            <person name="Yim H.S."/>
            <person name="Lee J.H."/>
            <person name="Bhattacharya D."/>
            <person name="Yoon H.S."/>
        </authorList>
    </citation>
    <scope>NUCLEOTIDE SEQUENCE [LARGE SCALE GENOMIC DNA]</scope>
    <source>
        <strain evidence="12 13">SKKU-2015</strain>
        <tissue evidence="12">Whole body</tissue>
    </source>
</reference>
<keyword evidence="5" id="KW-0812">Transmembrane</keyword>
<evidence type="ECO:0000256" key="4">
    <source>
        <dbReference type="ARBA" id="ARBA00020824"/>
    </source>
</evidence>
<dbReference type="OrthoDB" id="5168at2759"/>
<dbReference type="EMBL" id="NBIV01000040">
    <property type="protein sequence ID" value="PXF46337.1"/>
    <property type="molecule type" value="Genomic_DNA"/>
</dbReference>
<dbReference type="Gene3D" id="2.130.10.10">
    <property type="entry name" value="YVTN repeat-like/Quinoprotein amine dehydrogenase"/>
    <property type="match status" value="1"/>
</dbReference>
<dbReference type="GO" id="GO:0034975">
    <property type="term" value="P:protein folding in endoplasmic reticulum"/>
    <property type="evidence" value="ECO:0007669"/>
    <property type="project" value="TreeGrafter"/>
</dbReference>